<dbReference type="Pfam" id="PF00111">
    <property type="entry name" value="Fer2"/>
    <property type="match status" value="1"/>
</dbReference>
<keyword evidence="13" id="KW-1185">Reference proteome</keyword>
<keyword evidence="8" id="KW-0408">Iron</keyword>
<dbReference type="InterPro" id="IPR054582">
    <property type="entry name" value="DmmA-like_N"/>
</dbReference>
<accession>A0ABQ5MPQ6</accession>
<evidence type="ECO:0000259" key="10">
    <source>
        <dbReference type="PROSITE" id="PS51085"/>
    </source>
</evidence>
<dbReference type="Proteomes" id="UP001209654">
    <property type="component" value="Unassembled WGS sequence"/>
</dbReference>
<dbReference type="InterPro" id="IPR036010">
    <property type="entry name" value="2Fe-2S_ferredoxin-like_sf"/>
</dbReference>
<dbReference type="CDD" id="cd00207">
    <property type="entry name" value="fer2"/>
    <property type="match status" value="1"/>
</dbReference>
<evidence type="ECO:0000256" key="4">
    <source>
        <dbReference type="ARBA" id="ARBA00022643"/>
    </source>
</evidence>
<evidence type="ECO:0000256" key="7">
    <source>
        <dbReference type="ARBA" id="ARBA00023002"/>
    </source>
</evidence>
<dbReference type="RefSeq" id="WP_264794126.1">
    <property type="nucleotide sequence ID" value="NZ_BRVS01000001.1"/>
</dbReference>
<feature type="domain" description="2Fe-2S ferredoxin-type" evidence="10">
    <location>
        <begin position="226"/>
        <end position="310"/>
    </location>
</feature>
<dbReference type="PROSITE" id="PS00197">
    <property type="entry name" value="2FE2S_FER_1"/>
    <property type="match status" value="1"/>
</dbReference>
<dbReference type="InterPro" id="IPR039261">
    <property type="entry name" value="FNR_nucleotide-bd"/>
</dbReference>
<comment type="cofactor">
    <cofactor evidence="1">
        <name>FMN</name>
        <dbReference type="ChEBI" id="CHEBI:58210"/>
    </cofactor>
</comment>
<dbReference type="InterPro" id="IPR017938">
    <property type="entry name" value="Riboflavin_synthase-like_b-brl"/>
</dbReference>
<evidence type="ECO:0000256" key="1">
    <source>
        <dbReference type="ARBA" id="ARBA00001917"/>
    </source>
</evidence>
<comment type="caution">
    <text evidence="12">The sequence shown here is derived from an EMBL/GenBank/DDBJ whole genome shotgun (WGS) entry which is preliminary data.</text>
</comment>
<dbReference type="PRINTS" id="PR00409">
    <property type="entry name" value="PHDIOXRDTASE"/>
</dbReference>
<dbReference type="PROSITE" id="PS51384">
    <property type="entry name" value="FAD_FR"/>
    <property type="match status" value="1"/>
</dbReference>
<keyword evidence="6" id="KW-0479">Metal-binding</keyword>
<name>A0ABQ5MPQ6_9MICC</name>
<dbReference type="Gene3D" id="3.10.20.30">
    <property type="match status" value="1"/>
</dbReference>
<evidence type="ECO:0000256" key="5">
    <source>
        <dbReference type="ARBA" id="ARBA00022714"/>
    </source>
</evidence>
<protein>
    <submittedName>
        <fullName evidence="12">Ferredoxin</fullName>
    </submittedName>
</protein>
<evidence type="ECO:0000313" key="13">
    <source>
        <dbReference type="Proteomes" id="UP001209654"/>
    </source>
</evidence>
<evidence type="ECO:0000256" key="8">
    <source>
        <dbReference type="ARBA" id="ARBA00023004"/>
    </source>
</evidence>
<dbReference type="CDD" id="cd06185">
    <property type="entry name" value="PDR_like"/>
    <property type="match status" value="1"/>
</dbReference>
<organism evidence="12 13">
    <name type="scientific">Arthrobacter mangrovi</name>
    <dbReference type="NCBI Taxonomy" id="2966350"/>
    <lineage>
        <taxon>Bacteria</taxon>
        <taxon>Bacillati</taxon>
        <taxon>Actinomycetota</taxon>
        <taxon>Actinomycetes</taxon>
        <taxon>Micrococcales</taxon>
        <taxon>Micrococcaceae</taxon>
        <taxon>Arthrobacter</taxon>
    </lineage>
</organism>
<proteinExistence type="predicted"/>
<dbReference type="InterPro" id="IPR001041">
    <property type="entry name" value="2Fe-2S_ferredoxin-type"/>
</dbReference>
<evidence type="ECO:0000256" key="9">
    <source>
        <dbReference type="ARBA" id="ARBA00023014"/>
    </source>
</evidence>
<dbReference type="SUPFAM" id="SSF63380">
    <property type="entry name" value="Riboflavin synthase domain-like"/>
    <property type="match status" value="1"/>
</dbReference>
<dbReference type="InterPro" id="IPR017927">
    <property type="entry name" value="FAD-bd_FR_type"/>
</dbReference>
<dbReference type="SUPFAM" id="SSF54292">
    <property type="entry name" value="2Fe-2S ferredoxin-like"/>
    <property type="match status" value="1"/>
</dbReference>
<dbReference type="EMBL" id="BRVS01000001">
    <property type="protein sequence ID" value="GLB65967.1"/>
    <property type="molecule type" value="Genomic_DNA"/>
</dbReference>
<reference evidence="12 13" key="1">
    <citation type="journal article" date="2023" name="Int. J. Syst. Evol. Microbiol.">
        <title>Arthrobacter mangrovi sp. nov., an actinobacterium isolated from the rhizosphere of a mangrove.</title>
        <authorList>
            <person name="Hamada M."/>
            <person name="Saitou S."/>
            <person name="Enomoto N."/>
            <person name="Nanri K."/>
            <person name="Hidaka K."/>
            <person name="Miura T."/>
            <person name="Tamura T."/>
        </authorList>
    </citation>
    <scope>NUCLEOTIDE SEQUENCE [LARGE SCALE GENOMIC DNA]</scope>
    <source>
        <strain evidence="12 13">NBRC 112813</strain>
    </source>
</reference>
<dbReference type="SUPFAM" id="SSF52343">
    <property type="entry name" value="Ferredoxin reductase-like, C-terminal NADP-linked domain"/>
    <property type="match status" value="1"/>
</dbReference>
<dbReference type="PROSITE" id="PS51085">
    <property type="entry name" value="2FE2S_FER_2"/>
    <property type="match status" value="1"/>
</dbReference>
<gene>
    <name evidence="12" type="ORF">AHIS1636_04060</name>
</gene>
<sequence length="310" mass="33129">MADVFVAESIREVSPDVKEFTFRPAGPGAVLRPYAPGSHIVVEMSGKANAYSLTGDGTTADGYRISVRRQGDGGGSAWLHDRLRPGDSVRLSPPRSAFAPVATAKHHLYVAAGIGVTPILSHVRAALRWNRSFEVVYGYSAAGAPHLEDLRRLAPGRLFEAAGRGRLADVLAERLRQQPVGTHAYACGPAGVMTAFQELGGSFGWPEERLHVEHFAAPEREPGEPFTVRLASGRAVAVPSGTSALDALAEAGVAVPALCRQGVCGQCRVDVSAGIPEHRDLILTSREREANDCFYPCVSRAQTDELELEL</sequence>
<dbReference type="Pfam" id="PF22290">
    <property type="entry name" value="DmmA-like_N"/>
    <property type="match status" value="1"/>
</dbReference>
<keyword evidence="3" id="KW-0285">Flavoprotein</keyword>
<dbReference type="Gene3D" id="2.40.30.10">
    <property type="entry name" value="Translation factors"/>
    <property type="match status" value="1"/>
</dbReference>
<dbReference type="InterPro" id="IPR012675">
    <property type="entry name" value="Beta-grasp_dom_sf"/>
</dbReference>
<evidence type="ECO:0000256" key="6">
    <source>
        <dbReference type="ARBA" id="ARBA00022723"/>
    </source>
</evidence>
<dbReference type="PANTHER" id="PTHR47354:SF1">
    <property type="entry name" value="CARNITINE MONOOXYGENASE REDUCTASE SUBUNIT"/>
    <property type="match status" value="1"/>
</dbReference>
<evidence type="ECO:0000256" key="2">
    <source>
        <dbReference type="ARBA" id="ARBA00001974"/>
    </source>
</evidence>
<keyword evidence="4" id="KW-0288">FMN</keyword>
<keyword evidence="5" id="KW-0001">2Fe-2S</keyword>
<dbReference type="InterPro" id="IPR050415">
    <property type="entry name" value="MRET"/>
</dbReference>
<dbReference type="Gene3D" id="3.40.50.80">
    <property type="entry name" value="Nucleotide-binding domain of ferredoxin-NADP reductase (FNR) module"/>
    <property type="match status" value="1"/>
</dbReference>
<keyword evidence="9" id="KW-0411">Iron-sulfur</keyword>
<evidence type="ECO:0000259" key="11">
    <source>
        <dbReference type="PROSITE" id="PS51384"/>
    </source>
</evidence>
<dbReference type="PANTHER" id="PTHR47354">
    <property type="entry name" value="NADH OXIDOREDUCTASE HCR"/>
    <property type="match status" value="1"/>
</dbReference>
<dbReference type="InterPro" id="IPR006058">
    <property type="entry name" value="2Fe2S_fd_BS"/>
</dbReference>
<feature type="domain" description="FAD-binding FR-type" evidence="11">
    <location>
        <begin position="1"/>
        <end position="101"/>
    </location>
</feature>
<evidence type="ECO:0000313" key="12">
    <source>
        <dbReference type="EMBL" id="GLB65967.1"/>
    </source>
</evidence>
<evidence type="ECO:0000256" key="3">
    <source>
        <dbReference type="ARBA" id="ARBA00022630"/>
    </source>
</evidence>
<comment type="cofactor">
    <cofactor evidence="2">
        <name>FAD</name>
        <dbReference type="ChEBI" id="CHEBI:57692"/>
    </cofactor>
</comment>
<keyword evidence="7" id="KW-0560">Oxidoreductase</keyword>